<accession>A0ABT9J2Y4</accession>
<evidence type="ECO:0000256" key="2">
    <source>
        <dbReference type="ARBA" id="ARBA00022475"/>
    </source>
</evidence>
<feature type="transmembrane region" description="Helical" evidence="6">
    <location>
        <begin position="224"/>
        <end position="243"/>
    </location>
</feature>
<feature type="transmembrane region" description="Helical" evidence="6">
    <location>
        <begin position="72"/>
        <end position="94"/>
    </location>
</feature>
<evidence type="ECO:0000256" key="4">
    <source>
        <dbReference type="ARBA" id="ARBA00022989"/>
    </source>
</evidence>
<dbReference type="PANTHER" id="PTHR23513:SF19">
    <property type="entry name" value="MAJOR FACILITATOR SUPERFAMILY (MFS) PROFILE DOMAIN-CONTAINING PROTEIN"/>
    <property type="match status" value="1"/>
</dbReference>
<evidence type="ECO:0000256" key="6">
    <source>
        <dbReference type="SAM" id="Phobius"/>
    </source>
</evidence>
<keyword evidence="3 6" id="KW-0812">Transmembrane</keyword>
<reference evidence="7 8" key="1">
    <citation type="submission" date="2023-08" db="EMBL/GenBank/DDBJ databases">
        <authorList>
            <person name="Park J.-S."/>
        </authorList>
    </citation>
    <scope>NUCLEOTIDE SEQUENCE [LARGE SCALE GENOMIC DNA]</scope>
    <source>
        <strain evidence="7 8">2205SS18-9</strain>
    </source>
</reference>
<keyword evidence="5 6" id="KW-0472">Membrane</keyword>
<dbReference type="SUPFAM" id="SSF103473">
    <property type="entry name" value="MFS general substrate transporter"/>
    <property type="match status" value="1"/>
</dbReference>
<dbReference type="Gene3D" id="1.20.1250.20">
    <property type="entry name" value="MFS general substrate transporter like domains"/>
    <property type="match status" value="1"/>
</dbReference>
<comment type="caution">
    <text evidence="7">The sequence shown here is derived from an EMBL/GenBank/DDBJ whole genome shotgun (WGS) entry which is preliminary data.</text>
</comment>
<feature type="transmembrane region" description="Helical" evidence="6">
    <location>
        <begin position="310"/>
        <end position="329"/>
    </location>
</feature>
<dbReference type="InterPro" id="IPR036259">
    <property type="entry name" value="MFS_trans_sf"/>
</dbReference>
<feature type="transmembrane region" description="Helical" evidence="6">
    <location>
        <begin position="285"/>
        <end position="304"/>
    </location>
</feature>
<keyword evidence="2" id="KW-1003">Cell membrane</keyword>
<dbReference type="RefSeq" id="WP_305992679.1">
    <property type="nucleotide sequence ID" value="NZ_JAVAMP010000007.1"/>
</dbReference>
<gene>
    <name evidence="7" type="ORF">Q5Y73_14775</name>
</gene>
<dbReference type="EMBL" id="JAVAMP010000007">
    <property type="protein sequence ID" value="MDP5275370.1"/>
    <property type="molecule type" value="Genomic_DNA"/>
</dbReference>
<dbReference type="InterPro" id="IPR011701">
    <property type="entry name" value="MFS"/>
</dbReference>
<organism evidence="7 8">
    <name type="scientific">Chengkuizengella axinellae</name>
    <dbReference type="NCBI Taxonomy" id="3064388"/>
    <lineage>
        <taxon>Bacteria</taxon>
        <taxon>Bacillati</taxon>
        <taxon>Bacillota</taxon>
        <taxon>Bacilli</taxon>
        <taxon>Bacillales</taxon>
        <taxon>Paenibacillaceae</taxon>
        <taxon>Chengkuizengella</taxon>
    </lineage>
</organism>
<evidence type="ECO:0000256" key="3">
    <source>
        <dbReference type="ARBA" id="ARBA00022692"/>
    </source>
</evidence>
<dbReference type="PANTHER" id="PTHR23513">
    <property type="entry name" value="INTEGRAL MEMBRANE EFFLUX PROTEIN-RELATED"/>
    <property type="match status" value="1"/>
</dbReference>
<evidence type="ECO:0000313" key="7">
    <source>
        <dbReference type="EMBL" id="MDP5275370.1"/>
    </source>
</evidence>
<feature type="transmembrane region" description="Helical" evidence="6">
    <location>
        <begin position="255"/>
        <end position="273"/>
    </location>
</feature>
<keyword evidence="8" id="KW-1185">Reference proteome</keyword>
<name>A0ABT9J2Y4_9BACL</name>
<dbReference type="CDD" id="cd06173">
    <property type="entry name" value="MFS_MefA_like"/>
    <property type="match status" value="1"/>
</dbReference>
<keyword evidence="4 6" id="KW-1133">Transmembrane helix</keyword>
<evidence type="ECO:0000256" key="1">
    <source>
        <dbReference type="ARBA" id="ARBA00004651"/>
    </source>
</evidence>
<dbReference type="Pfam" id="PF07690">
    <property type="entry name" value="MFS_1"/>
    <property type="match status" value="1"/>
</dbReference>
<feature type="transmembrane region" description="Helical" evidence="6">
    <location>
        <begin position="349"/>
        <end position="368"/>
    </location>
</feature>
<protein>
    <submittedName>
        <fullName evidence="7">MFS transporter</fullName>
    </submittedName>
</protein>
<evidence type="ECO:0000313" key="8">
    <source>
        <dbReference type="Proteomes" id="UP001231941"/>
    </source>
</evidence>
<sequence>MSNRLSFHFLWAGQALANLGDVFYIVSMITTVYYVTGSAAFMAFVPFVIAFSRFFGGIAAPWVLDRLSLKSVLVTSQSVKTGLLLVFTIILFSGLHLENIFLLFLFASIIAFLDGWANPARNAMLPRIVDKEELVKANSFLSIVDQSVQLGGWAISGIIVAVLGNDLLIFITFMLFVASSILMSLLNDPTVTSEEDTKSKTQWESFKEGWTTIWHKPSLKGITLIDILDSIAGVVWIAAILYIYVEEVIQKSEAWWGYINATFFIGLIIGGMFSFRMEKIIKQHLYLFIMLGCLLYAGFTLWFGLLSAPWLALVISISIGISLQFKSIAQQTIVQFSADHEILPKVYSAQDAMLTFTFAVSTLLFGYLTDMLGVRSVFVIAAAITFLSSIVSIIFRKQFRRIDA</sequence>
<evidence type="ECO:0000256" key="5">
    <source>
        <dbReference type="ARBA" id="ARBA00023136"/>
    </source>
</evidence>
<comment type="subcellular location">
    <subcellularLocation>
        <location evidence="1">Cell membrane</location>
        <topology evidence="1">Multi-pass membrane protein</topology>
    </subcellularLocation>
</comment>
<feature type="transmembrane region" description="Helical" evidence="6">
    <location>
        <begin position="100"/>
        <end position="119"/>
    </location>
</feature>
<feature type="transmembrane region" description="Helical" evidence="6">
    <location>
        <begin position="374"/>
        <end position="395"/>
    </location>
</feature>
<dbReference type="Proteomes" id="UP001231941">
    <property type="component" value="Unassembled WGS sequence"/>
</dbReference>
<proteinExistence type="predicted"/>